<feature type="region of interest" description="Disordered" evidence="1">
    <location>
        <begin position="1"/>
        <end position="45"/>
    </location>
</feature>
<reference evidence="2" key="1">
    <citation type="journal article" date="2021" name="Proc. Natl. Acad. Sci. U.S.A.">
        <title>A Catalog of Tens of Thousands of Viruses from Human Metagenomes Reveals Hidden Associations with Chronic Diseases.</title>
        <authorList>
            <person name="Tisza M.J."/>
            <person name="Buck C.B."/>
        </authorList>
    </citation>
    <scope>NUCLEOTIDE SEQUENCE</scope>
    <source>
        <strain evidence="2">Ct6eX13</strain>
    </source>
</reference>
<proteinExistence type="predicted"/>
<accession>A0A8S5T5D3</accession>
<sequence length="45" mass="5069">MALGRARKFIAPAAQQRDAPRRRRSAAQRQGADRVAEAEHRKELA</sequence>
<name>A0A8S5T5D3_9CAUD</name>
<dbReference type="EMBL" id="BK032750">
    <property type="protein sequence ID" value="DAF58328.1"/>
    <property type="molecule type" value="Genomic_DNA"/>
</dbReference>
<feature type="compositionally biased region" description="Basic and acidic residues" evidence="1">
    <location>
        <begin position="31"/>
        <end position="45"/>
    </location>
</feature>
<protein>
    <submittedName>
        <fullName evidence="2">Uncharacterized protein</fullName>
    </submittedName>
</protein>
<evidence type="ECO:0000313" key="2">
    <source>
        <dbReference type="EMBL" id="DAF58328.1"/>
    </source>
</evidence>
<evidence type="ECO:0000256" key="1">
    <source>
        <dbReference type="SAM" id="MobiDB-lite"/>
    </source>
</evidence>
<organism evidence="2">
    <name type="scientific">Myoviridae sp. ct6eX13</name>
    <dbReference type="NCBI Taxonomy" id="2827660"/>
    <lineage>
        <taxon>Viruses</taxon>
        <taxon>Duplodnaviria</taxon>
        <taxon>Heunggongvirae</taxon>
        <taxon>Uroviricota</taxon>
        <taxon>Caudoviricetes</taxon>
    </lineage>
</organism>